<gene>
    <name evidence="1" type="ORF">BH720_04755</name>
</gene>
<accession>A0A1E5QNS0</accession>
<protein>
    <recommendedName>
        <fullName evidence="2">PEP-CTERM protein-sorting domain-containing protein</fullName>
    </recommendedName>
</protein>
<dbReference type="AlphaFoldDB" id="A0A1E5QNS0"/>
<dbReference type="NCBIfam" id="TIGR02595">
    <property type="entry name" value="PEP_CTERM"/>
    <property type="match status" value="1"/>
</dbReference>
<comment type="caution">
    <text evidence="1">The sequence shown here is derived from an EMBL/GenBank/DDBJ whole genome shotgun (WGS) entry which is preliminary data.</text>
</comment>
<dbReference type="RefSeq" id="WP_069966023.1">
    <property type="nucleotide sequence ID" value="NZ_CM124774.1"/>
</dbReference>
<evidence type="ECO:0008006" key="2">
    <source>
        <dbReference type="Google" id="ProtNLM"/>
    </source>
</evidence>
<proteinExistence type="predicted"/>
<dbReference type="InterPro" id="IPR013424">
    <property type="entry name" value="Ice-binding_C"/>
</dbReference>
<name>A0A1E5QNS0_9CYAN</name>
<reference evidence="1" key="1">
    <citation type="submission" date="2016-09" db="EMBL/GenBank/DDBJ databases">
        <title>Draft genome of thermotolerant cyanobacterium Desertifilum sp. strain IPPAS B-1220.</title>
        <authorList>
            <person name="Sinetova M.A."/>
            <person name="Bolakhan K."/>
            <person name="Zayadan B.K."/>
            <person name="Mironov K.S."/>
            <person name="Ustinova V."/>
            <person name="Kupriyanova E.V."/>
            <person name="Sidorov R.A."/>
            <person name="Skrypnik A.N."/>
            <person name="Gogoleva N.E."/>
            <person name="Gogolev Y.V."/>
            <person name="Los D.A."/>
        </authorList>
    </citation>
    <scope>NUCLEOTIDE SEQUENCE [LARGE SCALE GENOMIC DNA]</scope>
    <source>
        <strain evidence="1">IPPAS B-1220</strain>
    </source>
</reference>
<evidence type="ECO:0000313" key="1">
    <source>
        <dbReference type="EMBL" id="OEJ76322.1"/>
    </source>
</evidence>
<dbReference type="EMBL" id="MJGC01000039">
    <property type="protein sequence ID" value="OEJ76322.1"/>
    <property type="molecule type" value="Genomic_DNA"/>
</dbReference>
<sequence>MLKSAIAPLAGLSIGAAFLSLGILQPTATQAMTFQFEGIYNTYDERPVPEIPFTGEVTVDENLLRTLLETSLDGLVLIKSDSVFDLAGALKIDFGGTAFANTGLKLTPFVALNGPFALLGGGVTITADDFTLSLNHGCLQNTECKGILSKQDSASPIGGYDFPVWQAVREPQHIPEPSTLLGFGVVGTLLLMGQRSKTQQ</sequence>
<organism evidence="1">
    <name type="scientific">Desertifilum tharense IPPAS B-1220</name>
    <dbReference type="NCBI Taxonomy" id="1781255"/>
    <lineage>
        <taxon>Bacteria</taxon>
        <taxon>Bacillati</taxon>
        <taxon>Cyanobacteriota</taxon>
        <taxon>Cyanophyceae</taxon>
        <taxon>Desertifilales</taxon>
        <taxon>Desertifilaceae</taxon>
        <taxon>Desertifilum</taxon>
    </lineage>
</organism>